<dbReference type="CDD" id="cd17319">
    <property type="entry name" value="MFS_ExuT_GudP_like"/>
    <property type="match status" value="1"/>
</dbReference>
<dbReference type="AlphaFoldDB" id="Q01QD8"/>
<dbReference type="PROSITE" id="PS50850">
    <property type="entry name" value="MFS"/>
    <property type="match status" value="1"/>
</dbReference>
<evidence type="ECO:0000256" key="3">
    <source>
        <dbReference type="ARBA" id="ARBA00022989"/>
    </source>
</evidence>
<dbReference type="OrthoDB" id="9794076at2"/>
<keyword evidence="2 5" id="KW-0812">Transmembrane</keyword>
<evidence type="ECO:0000259" key="6">
    <source>
        <dbReference type="PROSITE" id="PS50850"/>
    </source>
</evidence>
<dbReference type="PANTHER" id="PTHR11662:SF285">
    <property type="entry name" value="HEXURONATE TRANSPORTER"/>
    <property type="match status" value="1"/>
</dbReference>
<feature type="transmembrane region" description="Helical" evidence="5">
    <location>
        <begin position="16"/>
        <end position="42"/>
    </location>
</feature>
<keyword evidence="4 5" id="KW-0472">Membrane</keyword>
<proteinExistence type="predicted"/>
<name>Q01QD8_SOLUE</name>
<dbReference type="InParanoid" id="Q01QD8"/>
<evidence type="ECO:0000256" key="2">
    <source>
        <dbReference type="ARBA" id="ARBA00022692"/>
    </source>
</evidence>
<evidence type="ECO:0000256" key="4">
    <source>
        <dbReference type="ARBA" id="ARBA00023136"/>
    </source>
</evidence>
<organism evidence="7">
    <name type="scientific">Solibacter usitatus (strain Ellin6076)</name>
    <dbReference type="NCBI Taxonomy" id="234267"/>
    <lineage>
        <taxon>Bacteria</taxon>
        <taxon>Pseudomonadati</taxon>
        <taxon>Acidobacteriota</taxon>
        <taxon>Terriglobia</taxon>
        <taxon>Bryobacterales</taxon>
        <taxon>Solibacteraceae</taxon>
        <taxon>Candidatus Solibacter</taxon>
    </lineage>
</organism>
<dbReference type="GO" id="GO:0015134">
    <property type="term" value="F:hexuronate transmembrane transporter activity"/>
    <property type="evidence" value="ECO:0007669"/>
    <property type="project" value="TreeGrafter"/>
</dbReference>
<sequence length="420" mass="45655">MTPVKSVSGRIAGLRWWIAGLIFLATLINFINRLTISVLAPVITQDLHLSNQQFAGITNAFLIAYTFSQAFSGKLYDRVGNRRGFSLSIVVWSIASMLHATAAGLFSLNCFRFLLGLGEAGNWPGAAKVIAEWFPPRQRALGMAIFNSGTSIGSVVATPLIIGLQIHFGWQATFLAVGGLGFVWLALWLRFYHPPHEHPRITPAELALISEGRPPAVARLPWKVLLRYRQTWAILLSRFFCDPVWWLYITWLPLYLYKVHGFSLKEIGYFAWVPFVAADAGSLFGGWMSSHLMSLGWSANRARKSVILFGMLCMCAGLGAAAAHTATVALGCIAVVLFGFQTWINNVQTMPSDYFPESAVGAVAGLGGMGAGIGAILFTQATGFVVDHFSYTPMLIIAGLLPLVGTAVLFGLGGQIKRVV</sequence>
<evidence type="ECO:0000256" key="5">
    <source>
        <dbReference type="SAM" id="Phobius"/>
    </source>
</evidence>
<dbReference type="KEGG" id="sus:Acid_7221"/>
<feature type="transmembrane region" description="Helical" evidence="5">
    <location>
        <begin position="168"/>
        <end position="191"/>
    </location>
</feature>
<dbReference type="HOGENOM" id="CLU_001265_5_1_0"/>
<dbReference type="Gene3D" id="1.20.1250.20">
    <property type="entry name" value="MFS general substrate transporter like domains"/>
    <property type="match status" value="2"/>
</dbReference>
<gene>
    <name evidence="7" type="ordered locus">Acid_7221</name>
</gene>
<feature type="transmembrane region" description="Helical" evidence="5">
    <location>
        <begin position="232"/>
        <end position="249"/>
    </location>
</feature>
<dbReference type="Pfam" id="PF07690">
    <property type="entry name" value="MFS_1"/>
    <property type="match status" value="1"/>
</dbReference>
<dbReference type="InterPro" id="IPR011701">
    <property type="entry name" value="MFS"/>
</dbReference>
<accession>Q01QD8</accession>
<keyword evidence="3 5" id="KW-1133">Transmembrane helix</keyword>
<dbReference type="GO" id="GO:0016020">
    <property type="term" value="C:membrane"/>
    <property type="evidence" value="ECO:0007669"/>
    <property type="project" value="UniProtKB-SubCell"/>
</dbReference>
<evidence type="ECO:0000313" key="7">
    <source>
        <dbReference type="EMBL" id="ABJ88132.1"/>
    </source>
</evidence>
<comment type="subcellular location">
    <subcellularLocation>
        <location evidence="1">Membrane</location>
        <topology evidence="1">Multi-pass membrane protein</topology>
    </subcellularLocation>
</comment>
<dbReference type="InterPro" id="IPR036259">
    <property type="entry name" value="MFS_trans_sf"/>
</dbReference>
<feature type="transmembrane region" description="Helical" evidence="5">
    <location>
        <begin position="54"/>
        <end position="72"/>
    </location>
</feature>
<dbReference type="InterPro" id="IPR020846">
    <property type="entry name" value="MFS_dom"/>
</dbReference>
<feature type="transmembrane region" description="Helical" evidence="5">
    <location>
        <begin position="140"/>
        <end position="162"/>
    </location>
</feature>
<dbReference type="PANTHER" id="PTHR11662">
    <property type="entry name" value="SOLUTE CARRIER FAMILY 17"/>
    <property type="match status" value="1"/>
</dbReference>
<dbReference type="InterPro" id="IPR050382">
    <property type="entry name" value="MFS_Na/Anion_cotransporter"/>
</dbReference>
<dbReference type="SUPFAM" id="SSF103473">
    <property type="entry name" value="MFS general substrate transporter"/>
    <property type="match status" value="1"/>
</dbReference>
<dbReference type="EMBL" id="CP000473">
    <property type="protein sequence ID" value="ABJ88132.1"/>
    <property type="molecule type" value="Genomic_DNA"/>
</dbReference>
<feature type="domain" description="Major facilitator superfamily (MFS) profile" evidence="6">
    <location>
        <begin position="18"/>
        <end position="417"/>
    </location>
</feature>
<evidence type="ECO:0000256" key="1">
    <source>
        <dbReference type="ARBA" id="ARBA00004141"/>
    </source>
</evidence>
<protein>
    <submittedName>
        <fullName evidence="7">Major facilitator superfamily MFS_1</fullName>
    </submittedName>
</protein>
<feature type="transmembrane region" description="Helical" evidence="5">
    <location>
        <begin position="391"/>
        <end position="412"/>
    </location>
</feature>
<dbReference type="eggNOG" id="COG2271">
    <property type="taxonomic scope" value="Bacteria"/>
</dbReference>
<feature type="transmembrane region" description="Helical" evidence="5">
    <location>
        <begin position="305"/>
        <end position="322"/>
    </location>
</feature>
<reference evidence="7" key="1">
    <citation type="submission" date="2006-10" db="EMBL/GenBank/DDBJ databases">
        <title>Complete sequence of Solibacter usitatus Ellin6076.</title>
        <authorList>
            <consortium name="US DOE Joint Genome Institute"/>
            <person name="Copeland A."/>
            <person name="Lucas S."/>
            <person name="Lapidus A."/>
            <person name="Barry K."/>
            <person name="Detter J.C."/>
            <person name="Glavina del Rio T."/>
            <person name="Hammon N."/>
            <person name="Israni S."/>
            <person name="Dalin E."/>
            <person name="Tice H."/>
            <person name="Pitluck S."/>
            <person name="Thompson L.S."/>
            <person name="Brettin T."/>
            <person name="Bruce D."/>
            <person name="Han C."/>
            <person name="Tapia R."/>
            <person name="Gilna P."/>
            <person name="Schmutz J."/>
            <person name="Larimer F."/>
            <person name="Land M."/>
            <person name="Hauser L."/>
            <person name="Kyrpides N."/>
            <person name="Mikhailova N."/>
            <person name="Janssen P.H."/>
            <person name="Kuske C.R."/>
            <person name="Richardson P."/>
        </authorList>
    </citation>
    <scope>NUCLEOTIDE SEQUENCE</scope>
    <source>
        <strain evidence="7">Ellin6076</strain>
    </source>
</reference>
<feature type="transmembrane region" description="Helical" evidence="5">
    <location>
        <begin position="84"/>
        <end position="108"/>
    </location>
</feature>
<feature type="transmembrane region" description="Helical" evidence="5">
    <location>
        <begin position="269"/>
        <end position="293"/>
    </location>
</feature>
<feature type="transmembrane region" description="Helical" evidence="5">
    <location>
        <begin position="359"/>
        <end position="379"/>
    </location>
</feature>
<dbReference type="STRING" id="234267.Acid_7221"/>